<dbReference type="NCBIfam" id="TIGR00861">
    <property type="entry name" value="MIP"/>
    <property type="match status" value="1"/>
</dbReference>
<dbReference type="InterPro" id="IPR000425">
    <property type="entry name" value="MIP"/>
</dbReference>
<evidence type="ECO:0000256" key="9">
    <source>
        <dbReference type="SAM" id="Phobius"/>
    </source>
</evidence>
<dbReference type="Gene3D" id="1.20.1080.10">
    <property type="entry name" value="Glycerol uptake facilitator protein"/>
    <property type="match status" value="1"/>
</dbReference>
<feature type="transmembrane region" description="Helical" evidence="9">
    <location>
        <begin position="221"/>
        <end position="244"/>
    </location>
</feature>
<keyword evidence="4" id="KW-1003">Cell membrane</keyword>
<feature type="transmembrane region" description="Helical" evidence="9">
    <location>
        <begin position="147"/>
        <end position="165"/>
    </location>
</feature>
<dbReference type="AlphaFoldDB" id="F5HRA2"/>
<evidence type="ECO:0000256" key="1">
    <source>
        <dbReference type="ARBA" id="ARBA00004651"/>
    </source>
</evidence>
<keyword evidence="7 9" id="KW-0472">Membrane</keyword>
<evidence type="ECO:0000256" key="7">
    <source>
        <dbReference type="ARBA" id="ARBA00023136"/>
    </source>
</evidence>
<dbReference type="EMBL" id="AB602341">
    <property type="protein sequence ID" value="BAK32936.1"/>
    <property type="molecule type" value="mRNA"/>
</dbReference>
<dbReference type="PANTHER" id="PTHR19139">
    <property type="entry name" value="AQUAPORIN TRANSPORTER"/>
    <property type="match status" value="1"/>
</dbReference>
<comment type="similarity">
    <text evidence="2 8">Belongs to the MIP/aquaporin (TC 1.A.8) family.</text>
</comment>
<keyword evidence="3 8" id="KW-0813">Transport</keyword>
<organism evidence="10">
    <name type="scientific">Belgica antarctica</name>
    <dbReference type="NCBI Taxonomy" id="315563"/>
    <lineage>
        <taxon>Eukaryota</taxon>
        <taxon>Metazoa</taxon>
        <taxon>Ecdysozoa</taxon>
        <taxon>Arthropoda</taxon>
        <taxon>Hexapoda</taxon>
        <taxon>Insecta</taxon>
        <taxon>Pterygota</taxon>
        <taxon>Neoptera</taxon>
        <taxon>Endopterygota</taxon>
        <taxon>Diptera</taxon>
        <taxon>Nematocera</taxon>
        <taxon>Chironomoidea</taxon>
        <taxon>Chironomidae</taxon>
        <taxon>Belgica</taxon>
    </lineage>
</organism>
<dbReference type="FunFam" id="1.20.1080.10:FF:000023">
    <property type="entry name" value="Prip, isoform A"/>
    <property type="match status" value="1"/>
</dbReference>
<feature type="transmembrane region" description="Helical" evidence="9">
    <location>
        <begin position="102"/>
        <end position="127"/>
    </location>
</feature>
<sequence length="270" mass="28423">MTMKYTLGANELSAKTHNLWKSILAEFIGIFILNFFSCAACTQAAFKTGIDTYANDLTLIALAFGLSVFMAAMTIGHISGCHINPAVTVGLLAAGKVSVLRAVFYIVAQCAGAAAGVASLNALVSGVAGAGPRGLGHTSLSMGVSEFQGLGFEFFLGFVLVLVVFGVTDENKPDSRFIAPLAIGLTVTLGHLGTVSYTGSSMNPARTFGTALVTGNWEHHWIYWAGPILGGVAAALLYVLAFAAPEIDSHAPEKYRQVQTDDKEMRRLNA</sequence>
<gene>
    <name evidence="10" type="primary">AQP</name>
</gene>
<proteinExistence type="evidence at transcript level"/>
<evidence type="ECO:0000256" key="2">
    <source>
        <dbReference type="ARBA" id="ARBA00006175"/>
    </source>
</evidence>
<evidence type="ECO:0000256" key="8">
    <source>
        <dbReference type="RuleBase" id="RU000477"/>
    </source>
</evidence>
<feature type="transmembrane region" description="Helical" evidence="9">
    <location>
        <begin position="23"/>
        <end position="46"/>
    </location>
</feature>
<keyword evidence="5 8" id="KW-0812">Transmembrane</keyword>
<dbReference type="InterPro" id="IPR034294">
    <property type="entry name" value="Aquaporin_transptr"/>
</dbReference>
<dbReference type="InterPro" id="IPR023271">
    <property type="entry name" value="Aquaporin-like"/>
</dbReference>
<dbReference type="CDD" id="cd00333">
    <property type="entry name" value="MIP"/>
    <property type="match status" value="1"/>
</dbReference>
<evidence type="ECO:0000256" key="3">
    <source>
        <dbReference type="ARBA" id="ARBA00022448"/>
    </source>
</evidence>
<feature type="transmembrane region" description="Helical" evidence="9">
    <location>
        <begin position="58"/>
        <end position="81"/>
    </location>
</feature>
<feature type="transmembrane region" description="Helical" evidence="9">
    <location>
        <begin position="177"/>
        <end position="197"/>
    </location>
</feature>
<evidence type="ECO:0000256" key="6">
    <source>
        <dbReference type="ARBA" id="ARBA00022989"/>
    </source>
</evidence>
<evidence type="ECO:0000313" key="10">
    <source>
        <dbReference type="EMBL" id="BAK32936.1"/>
    </source>
</evidence>
<keyword evidence="6 9" id="KW-1133">Transmembrane helix</keyword>
<protein>
    <submittedName>
        <fullName evidence="10">Aquaporin</fullName>
    </submittedName>
</protein>
<evidence type="ECO:0000256" key="4">
    <source>
        <dbReference type="ARBA" id="ARBA00022475"/>
    </source>
</evidence>
<evidence type="ECO:0000256" key="5">
    <source>
        <dbReference type="ARBA" id="ARBA00022692"/>
    </source>
</evidence>
<dbReference type="InterPro" id="IPR022357">
    <property type="entry name" value="MIP_CS"/>
</dbReference>
<accession>F5HRA2</accession>
<dbReference type="PANTHER" id="PTHR19139:SF199">
    <property type="entry name" value="MIP17260P"/>
    <property type="match status" value="1"/>
</dbReference>
<dbReference type="SUPFAM" id="SSF81338">
    <property type="entry name" value="Aquaporin-like"/>
    <property type="match status" value="1"/>
</dbReference>
<comment type="subcellular location">
    <subcellularLocation>
        <location evidence="1">Cell membrane</location>
        <topology evidence="1">Multi-pass membrane protein</topology>
    </subcellularLocation>
</comment>
<dbReference type="GO" id="GO:0005886">
    <property type="term" value="C:plasma membrane"/>
    <property type="evidence" value="ECO:0007669"/>
    <property type="project" value="UniProtKB-SubCell"/>
</dbReference>
<dbReference type="GO" id="GO:0015267">
    <property type="term" value="F:channel activity"/>
    <property type="evidence" value="ECO:0007669"/>
    <property type="project" value="InterPro"/>
</dbReference>
<name>F5HRA2_9DIPT</name>
<dbReference type="PRINTS" id="PR00783">
    <property type="entry name" value="MINTRINSICP"/>
</dbReference>
<reference evidence="10" key="1">
    <citation type="journal article" date="2011" name="J. Insect Physiol.">
        <title>Functional characterization of an aquaporin in the Antarctic midge Belgica antarctica.</title>
        <authorList>
            <person name="Goto S.G."/>
            <person name="Philip B.N."/>
            <person name="Teets N.M."/>
            <person name="Kawarasaki Y."/>
            <person name="Lee Jr R.E."/>
            <person name="Denlinger D.L."/>
        </authorList>
    </citation>
    <scope>NUCLEOTIDE SEQUENCE</scope>
</reference>
<dbReference type="PROSITE" id="PS00221">
    <property type="entry name" value="MIP"/>
    <property type="match status" value="1"/>
</dbReference>
<dbReference type="Pfam" id="PF00230">
    <property type="entry name" value="MIP"/>
    <property type="match status" value="1"/>
</dbReference>